<dbReference type="PANTHER" id="PTHR43124:SF3">
    <property type="entry name" value="CHLORAMPHENICOL EFFLUX PUMP RV0191"/>
    <property type="match status" value="1"/>
</dbReference>
<feature type="region of interest" description="Disordered" evidence="6">
    <location>
        <begin position="1"/>
        <end position="38"/>
    </location>
</feature>
<comment type="subcellular location">
    <subcellularLocation>
        <location evidence="1">Cell membrane</location>
        <topology evidence="1">Multi-pass membrane protein</topology>
    </subcellularLocation>
</comment>
<dbReference type="Pfam" id="PF07690">
    <property type="entry name" value="MFS_1"/>
    <property type="match status" value="1"/>
</dbReference>
<evidence type="ECO:0000313" key="9">
    <source>
        <dbReference type="Proteomes" id="UP000276379"/>
    </source>
</evidence>
<evidence type="ECO:0000313" key="8">
    <source>
        <dbReference type="EMBL" id="RRQ86090.1"/>
    </source>
</evidence>
<keyword evidence="4 7" id="KW-1133">Transmembrane helix</keyword>
<dbReference type="InterPro" id="IPR036259">
    <property type="entry name" value="MFS_trans_sf"/>
</dbReference>
<dbReference type="GO" id="GO:0022857">
    <property type="term" value="F:transmembrane transporter activity"/>
    <property type="evidence" value="ECO:0007669"/>
    <property type="project" value="InterPro"/>
</dbReference>
<keyword evidence="9" id="KW-1185">Reference proteome</keyword>
<sequence>MRGRRLGRLPGPAGARPGPPGPPRLGPGPSAPARRAGLLLGVHHPERRRQELLRLLGSHGVSSARQSATPPGAEAAPGGAGATPRPGALRALFVYRLISRAYFHLPVLFAFLYLHHLGIALAQTLLALYGFTVMVSGAFVGRFSAAFGPRTLLVGGEIVKAAGLLLIGTVAGGTPGLVAGQILSGFGYALTASVESPLVGVLEPDRERASKIQARTQSWIFAVVMVSGIAGAVIFQHTRLTVFLLSALACAAAATAATGIGSVRLPAARPTANANAPAEKGSWTGGAGWWIAYYVCLRGVALAAFVGFIPYLLFVRTKVSLALFGVLLAVFNVAALLVARWTAKLLRTKPAALLLAATLACVAASLVLLATTSRLVPVIVAIALLGLGAGAARPLTQDGLSALDGPTRGRVTVRMEQLTGSANTLVLVLGGLGLGAGHVPAVMWGSAAVVAVTGVVILAARPGARTANPAQALN</sequence>
<dbReference type="Proteomes" id="UP000276379">
    <property type="component" value="Unassembled WGS sequence"/>
</dbReference>
<feature type="transmembrane region" description="Helical" evidence="7">
    <location>
        <begin position="219"/>
        <end position="237"/>
    </location>
</feature>
<evidence type="ECO:0000256" key="5">
    <source>
        <dbReference type="ARBA" id="ARBA00023136"/>
    </source>
</evidence>
<feature type="transmembrane region" description="Helical" evidence="7">
    <location>
        <begin position="152"/>
        <end position="172"/>
    </location>
</feature>
<evidence type="ECO:0000256" key="3">
    <source>
        <dbReference type="ARBA" id="ARBA00022692"/>
    </source>
</evidence>
<evidence type="ECO:0000256" key="7">
    <source>
        <dbReference type="SAM" id="Phobius"/>
    </source>
</evidence>
<dbReference type="EMBL" id="PDES01000006">
    <property type="protein sequence ID" value="RRQ86090.1"/>
    <property type="molecule type" value="Genomic_DNA"/>
</dbReference>
<dbReference type="AlphaFoldDB" id="A0A3R8S1Q8"/>
<accession>A0A3R8S1Q8</accession>
<feature type="transmembrane region" description="Helical" evidence="7">
    <location>
        <begin position="93"/>
        <end position="114"/>
    </location>
</feature>
<dbReference type="InterPro" id="IPR050189">
    <property type="entry name" value="MFS_Efflux_Transporters"/>
</dbReference>
<feature type="transmembrane region" description="Helical" evidence="7">
    <location>
        <begin position="442"/>
        <end position="460"/>
    </location>
</feature>
<dbReference type="SUPFAM" id="SSF103473">
    <property type="entry name" value="MFS general substrate transporter"/>
    <property type="match status" value="1"/>
</dbReference>
<feature type="transmembrane region" description="Helical" evidence="7">
    <location>
        <begin position="375"/>
        <end position="396"/>
    </location>
</feature>
<evidence type="ECO:0008006" key="10">
    <source>
        <dbReference type="Google" id="ProtNLM"/>
    </source>
</evidence>
<keyword evidence="2" id="KW-1003">Cell membrane</keyword>
<dbReference type="InterPro" id="IPR011701">
    <property type="entry name" value="MFS"/>
</dbReference>
<keyword evidence="5 7" id="KW-0472">Membrane</keyword>
<feature type="transmembrane region" description="Helical" evidence="7">
    <location>
        <begin position="120"/>
        <end position="140"/>
    </location>
</feature>
<evidence type="ECO:0000256" key="1">
    <source>
        <dbReference type="ARBA" id="ARBA00004651"/>
    </source>
</evidence>
<feature type="compositionally biased region" description="Low complexity" evidence="6">
    <location>
        <begin position="68"/>
        <end position="82"/>
    </location>
</feature>
<evidence type="ECO:0000256" key="6">
    <source>
        <dbReference type="SAM" id="MobiDB-lite"/>
    </source>
</evidence>
<proteinExistence type="predicted"/>
<keyword evidence="3 7" id="KW-0812">Transmembrane</keyword>
<dbReference type="Gene3D" id="1.20.1250.20">
    <property type="entry name" value="MFS general substrate transporter like domains"/>
    <property type="match status" value="1"/>
</dbReference>
<feature type="transmembrane region" description="Helical" evidence="7">
    <location>
        <begin position="319"/>
        <end position="339"/>
    </location>
</feature>
<feature type="region of interest" description="Disordered" evidence="6">
    <location>
        <begin position="61"/>
        <end position="82"/>
    </location>
</feature>
<organism evidence="8 9">
    <name type="scientific">Streptomyces griseofuscus</name>
    <dbReference type="NCBI Taxonomy" id="146922"/>
    <lineage>
        <taxon>Bacteria</taxon>
        <taxon>Bacillati</taxon>
        <taxon>Actinomycetota</taxon>
        <taxon>Actinomycetes</taxon>
        <taxon>Kitasatosporales</taxon>
        <taxon>Streptomycetaceae</taxon>
        <taxon>Streptomyces</taxon>
    </lineage>
</organism>
<feature type="transmembrane region" description="Helical" evidence="7">
    <location>
        <begin position="243"/>
        <end position="267"/>
    </location>
</feature>
<name>A0A3R8S1Q8_9ACTN</name>
<evidence type="ECO:0000256" key="4">
    <source>
        <dbReference type="ARBA" id="ARBA00022989"/>
    </source>
</evidence>
<protein>
    <recommendedName>
        <fullName evidence="10">MFS transporter</fullName>
    </recommendedName>
</protein>
<feature type="transmembrane region" description="Helical" evidence="7">
    <location>
        <begin position="351"/>
        <end position="369"/>
    </location>
</feature>
<gene>
    <name evidence="8" type="ORF">CQW44_14175</name>
</gene>
<dbReference type="GO" id="GO:0005886">
    <property type="term" value="C:plasma membrane"/>
    <property type="evidence" value="ECO:0007669"/>
    <property type="project" value="UniProtKB-SubCell"/>
</dbReference>
<reference evidence="8 9" key="1">
    <citation type="submission" date="2017-10" db="EMBL/GenBank/DDBJ databases">
        <title>Draft genome of actinobacteria isolated from guarana (Paullinia cupana (Mart.) Ducke.</title>
        <authorList>
            <person name="Siqueira K.A."/>
            <person name="Liotti R.G."/>
            <person name="Mendes T.A."/>
            <person name="Soares M.A."/>
        </authorList>
    </citation>
    <scope>NUCLEOTIDE SEQUENCE [LARGE SCALE GENOMIC DNA]</scope>
    <source>
        <strain evidence="8 9">199</strain>
    </source>
</reference>
<feature type="transmembrane region" description="Helical" evidence="7">
    <location>
        <begin position="288"/>
        <end position="313"/>
    </location>
</feature>
<evidence type="ECO:0000256" key="2">
    <source>
        <dbReference type="ARBA" id="ARBA00022475"/>
    </source>
</evidence>
<feature type="compositionally biased region" description="Pro residues" evidence="6">
    <location>
        <begin position="17"/>
        <end position="30"/>
    </location>
</feature>
<dbReference type="PANTHER" id="PTHR43124">
    <property type="entry name" value="PURINE EFFLUX PUMP PBUE"/>
    <property type="match status" value="1"/>
</dbReference>
<comment type="caution">
    <text evidence="8">The sequence shown here is derived from an EMBL/GenBank/DDBJ whole genome shotgun (WGS) entry which is preliminary data.</text>
</comment>